<dbReference type="GO" id="GO:0005886">
    <property type="term" value="C:plasma membrane"/>
    <property type="evidence" value="ECO:0007669"/>
    <property type="project" value="InterPro"/>
</dbReference>
<evidence type="ECO:0000256" key="2">
    <source>
        <dbReference type="SAM" id="Phobius"/>
    </source>
</evidence>
<comment type="caution">
    <text evidence="4">The sequence shown here is derived from an EMBL/GenBank/DDBJ whole genome shotgun (WGS) entry which is preliminary data.</text>
</comment>
<dbReference type="PROSITE" id="PS50835">
    <property type="entry name" value="IG_LIKE"/>
    <property type="match status" value="1"/>
</dbReference>
<dbReference type="GO" id="GO:0002768">
    <property type="term" value="P:immune response-regulating cell surface receptor signaling pathway"/>
    <property type="evidence" value="ECO:0007669"/>
    <property type="project" value="InterPro"/>
</dbReference>
<evidence type="ECO:0000256" key="1">
    <source>
        <dbReference type="SAM" id="MobiDB-lite"/>
    </source>
</evidence>
<sequence length="310" mass="34491">MFHGGHSASKHHVEGFYNGDSENQLFSKTLWMIPAVTWCKLGNSSNCNPVEETDHFKIEWKKTEGEAHSGFSFLQFTNSSLNDTGLYWCETTGNMSSVSHFINVTITAAPDQKNVMPTNLTTVFSSDVRRDRVKMEGWLPYVYASAGILVLILTVTVAFCFLMRRRKGSKSAAKQTQSKSRTNSRRQHEDEPPQNRPASPRPNLPSRPRSVRNHPAQPHARSSIIYDNAPSRQPSRTKRNAAKDAPRSSNSAAGPVASDGGVIYDNERDEGEAPLVYASLNHHVIRESSSPAHPVIVIEEQTEYAAIRLS</sequence>
<gene>
    <name evidence="4" type="ORF">MATL_G00153780</name>
</gene>
<dbReference type="EMBL" id="JAFDVH010000012">
    <property type="protein sequence ID" value="KAG7467447.1"/>
    <property type="molecule type" value="Genomic_DNA"/>
</dbReference>
<dbReference type="OrthoDB" id="9947981at2759"/>
<feature type="compositionally biased region" description="Low complexity" evidence="1">
    <location>
        <begin position="170"/>
        <end position="180"/>
    </location>
</feature>
<feature type="region of interest" description="Disordered" evidence="1">
    <location>
        <begin position="169"/>
        <end position="263"/>
    </location>
</feature>
<dbReference type="Gene3D" id="2.60.40.10">
    <property type="entry name" value="Immunoglobulins"/>
    <property type="match status" value="1"/>
</dbReference>
<keyword evidence="2" id="KW-0812">Transmembrane</keyword>
<evidence type="ECO:0000259" key="3">
    <source>
        <dbReference type="PROSITE" id="PS50835"/>
    </source>
</evidence>
<dbReference type="InterPro" id="IPR007110">
    <property type="entry name" value="Ig-like_dom"/>
</dbReference>
<dbReference type="Proteomes" id="UP001046870">
    <property type="component" value="Chromosome 12"/>
</dbReference>
<dbReference type="SUPFAM" id="SSF48726">
    <property type="entry name" value="Immunoglobulin"/>
    <property type="match status" value="1"/>
</dbReference>
<dbReference type="AlphaFoldDB" id="A0A9D3T2I3"/>
<keyword evidence="2" id="KW-1133">Transmembrane helix</keyword>
<keyword evidence="2" id="KW-0472">Membrane</keyword>
<dbReference type="InterPro" id="IPR036179">
    <property type="entry name" value="Ig-like_dom_sf"/>
</dbReference>
<proteinExistence type="predicted"/>
<accession>A0A9D3T2I3</accession>
<dbReference type="PANTHER" id="PTHR37996">
    <property type="entry name" value="B- AND T-LYMPHOCYTE ATTENUATOR"/>
    <property type="match status" value="1"/>
</dbReference>
<dbReference type="InterPro" id="IPR039257">
    <property type="entry name" value="BTLA"/>
</dbReference>
<protein>
    <recommendedName>
        <fullName evidence="3">Ig-like domain-containing protein</fullName>
    </recommendedName>
</protein>
<evidence type="ECO:0000313" key="5">
    <source>
        <dbReference type="Proteomes" id="UP001046870"/>
    </source>
</evidence>
<reference evidence="4" key="1">
    <citation type="submission" date="2021-01" db="EMBL/GenBank/DDBJ databases">
        <authorList>
            <person name="Zahm M."/>
            <person name="Roques C."/>
            <person name="Cabau C."/>
            <person name="Klopp C."/>
            <person name="Donnadieu C."/>
            <person name="Jouanno E."/>
            <person name="Lampietro C."/>
            <person name="Louis A."/>
            <person name="Herpin A."/>
            <person name="Echchiki A."/>
            <person name="Berthelot C."/>
            <person name="Parey E."/>
            <person name="Roest-Crollius H."/>
            <person name="Braasch I."/>
            <person name="Postlethwait J."/>
            <person name="Bobe J."/>
            <person name="Montfort J."/>
            <person name="Bouchez O."/>
            <person name="Begum T."/>
            <person name="Mejri S."/>
            <person name="Adams A."/>
            <person name="Chen W.-J."/>
            <person name="Guiguen Y."/>
        </authorList>
    </citation>
    <scope>NUCLEOTIDE SEQUENCE</scope>
    <source>
        <strain evidence="4">YG-15Mar2019-1</strain>
        <tissue evidence="4">Brain</tissue>
    </source>
</reference>
<organism evidence="4 5">
    <name type="scientific">Megalops atlanticus</name>
    <name type="common">Tarpon</name>
    <name type="synonym">Clupea gigantea</name>
    <dbReference type="NCBI Taxonomy" id="7932"/>
    <lineage>
        <taxon>Eukaryota</taxon>
        <taxon>Metazoa</taxon>
        <taxon>Chordata</taxon>
        <taxon>Craniata</taxon>
        <taxon>Vertebrata</taxon>
        <taxon>Euteleostomi</taxon>
        <taxon>Actinopterygii</taxon>
        <taxon>Neopterygii</taxon>
        <taxon>Teleostei</taxon>
        <taxon>Elopiformes</taxon>
        <taxon>Megalopidae</taxon>
        <taxon>Megalops</taxon>
    </lineage>
</organism>
<dbReference type="InterPro" id="IPR013783">
    <property type="entry name" value="Ig-like_fold"/>
</dbReference>
<dbReference type="GO" id="GO:0038023">
    <property type="term" value="F:signaling receptor activity"/>
    <property type="evidence" value="ECO:0007669"/>
    <property type="project" value="InterPro"/>
</dbReference>
<keyword evidence="5" id="KW-1185">Reference proteome</keyword>
<dbReference type="PANTHER" id="PTHR37996:SF1">
    <property type="entry name" value="B- AND T-LYMPHOCYTE ATTENUATOR"/>
    <property type="match status" value="1"/>
</dbReference>
<feature type="domain" description="Ig-like" evidence="3">
    <location>
        <begin position="39"/>
        <end position="105"/>
    </location>
</feature>
<name>A0A9D3T2I3_MEGAT</name>
<feature type="transmembrane region" description="Helical" evidence="2">
    <location>
        <begin position="138"/>
        <end position="162"/>
    </location>
</feature>
<evidence type="ECO:0000313" key="4">
    <source>
        <dbReference type="EMBL" id="KAG7467447.1"/>
    </source>
</evidence>